<keyword evidence="2" id="KW-0489">Methyltransferase</keyword>
<keyword evidence="2" id="KW-0808">Transferase</keyword>
<feature type="domain" description="Methyltransferase type 11" evidence="1">
    <location>
        <begin position="53"/>
        <end position="145"/>
    </location>
</feature>
<sequence length="199" mass="21506">MATRSWVTGGPVNSPFASPSGLLGRMAGWFMLYTNRQEEVLSLLDIRPGEHVLEVGYGPGALIRLLARTGAGRVCGVDPSPEMREQAARRAGGADLRLGTASDTGFPEASFDCVVTVNTVALWPDLMDGLREVRRVTRPGGRAVIAWHGGRDPSRIARTLRLPEDKLARIQEGLSELFAEVKRHELKSLTAFTAQAGSV</sequence>
<evidence type="ECO:0000259" key="1">
    <source>
        <dbReference type="Pfam" id="PF08241"/>
    </source>
</evidence>
<dbReference type="EMBL" id="SAUN01000001">
    <property type="protein sequence ID" value="RVX44837.1"/>
    <property type="molecule type" value="Genomic_DNA"/>
</dbReference>
<gene>
    <name evidence="2" type="ORF">EDD27_7587</name>
</gene>
<dbReference type="InterPro" id="IPR050508">
    <property type="entry name" value="Methyltransf_Superfamily"/>
</dbReference>
<keyword evidence="3" id="KW-1185">Reference proteome</keyword>
<name>A0A438MGF1_9ACTN</name>
<dbReference type="PANTHER" id="PTHR42912">
    <property type="entry name" value="METHYLTRANSFERASE"/>
    <property type="match status" value="1"/>
</dbReference>
<protein>
    <submittedName>
        <fullName evidence="2">Methyltransferase family protein</fullName>
    </submittedName>
</protein>
<dbReference type="InterPro" id="IPR013216">
    <property type="entry name" value="Methyltransf_11"/>
</dbReference>
<dbReference type="AlphaFoldDB" id="A0A438MGF1"/>
<organism evidence="2 3">
    <name type="scientific">Nonomuraea polychroma</name>
    <dbReference type="NCBI Taxonomy" id="46176"/>
    <lineage>
        <taxon>Bacteria</taxon>
        <taxon>Bacillati</taxon>
        <taxon>Actinomycetota</taxon>
        <taxon>Actinomycetes</taxon>
        <taxon>Streptosporangiales</taxon>
        <taxon>Streptosporangiaceae</taxon>
        <taxon>Nonomuraea</taxon>
    </lineage>
</organism>
<accession>A0A438MGF1</accession>
<dbReference type="RefSeq" id="WP_127936545.1">
    <property type="nucleotide sequence ID" value="NZ_SAUN01000001.1"/>
</dbReference>
<dbReference type="Proteomes" id="UP000284824">
    <property type="component" value="Unassembled WGS sequence"/>
</dbReference>
<reference evidence="2 3" key="1">
    <citation type="submission" date="2019-01" db="EMBL/GenBank/DDBJ databases">
        <title>Sequencing the genomes of 1000 actinobacteria strains.</title>
        <authorList>
            <person name="Klenk H.-P."/>
        </authorList>
    </citation>
    <scope>NUCLEOTIDE SEQUENCE [LARGE SCALE GENOMIC DNA]</scope>
    <source>
        <strain evidence="2 3">DSM 43925</strain>
    </source>
</reference>
<proteinExistence type="predicted"/>
<evidence type="ECO:0000313" key="2">
    <source>
        <dbReference type="EMBL" id="RVX44837.1"/>
    </source>
</evidence>
<comment type="caution">
    <text evidence="2">The sequence shown here is derived from an EMBL/GenBank/DDBJ whole genome shotgun (WGS) entry which is preliminary data.</text>
</comment>
<dbReference type="SUPFAM" id="SSF53335">
    <property type="entry name" value="S-adenosyl-L-methionine-dependent methyltransferases"/>
    <property type="match status" value="1"/>
</dbReference>
<dbReference type="Gene3D" id="3.40.50.150">
    <property type="entry name" value="Vaccinia Virus protein VP39"/>
    <property type="match status" value="1"/>
</dbReference>
<dbReference type="GO" id="GO:0008757">
    <property type="term" value="F:S-adenosylmethionine-dependent methyltransferase activity"/>
    <property type="evidence" value="ECO:0007669"/>
    <property type="project" value="InterPro"/>
</dbReference>
<dbReference type="InterPro" id="IPR029063">
    <property type="entry name" value="SAM-dependent_MTases_sf"/>
</dbReference>
<dbReference type="Pfam" id="PF08241">
    <property type="entry name" value="Methyltransf_11"/>
    <property type="match status" value="1"/>
</dbReference>
<evidence type="ECO:0000313" key="3">
    <source>
        <dbReference type="Proteomes" id="UP000284824"/>
    </source>
</evidence>
<dbReference type="OrthoDB" id="4571118at2"/>
<dbReference type="GO" id="GO:0032259">
    <property type="term" value="P:methylation"/>
    <property type="evidence" value="ECO:0007669"/>
    <property type="project" value="UniProtKB-KW"/>
</dbReference>
<dbReference type="CDD" id="cd02440">
    <property type="entry name" value="AdoMet_MTases"/>
    <property type="match status" value="1"/>
</dbReference>